<proteinExistence type="predicted"/>
<evidence type="ECO:0000259" key="5">
    <source>
        <dbReference type="PROSITE" id="PS50929"/>
    </source>
</evidence>
<evidence type="ECO:0000256" key="2">
    <source>
        <dbReference type="ARBA" id="ARBA00022692"/>
    </source>
</evidence>
<dbReference type="PANTHER" id="PTHR43394">
    <property type="entry name" value="ATP-DEPENDENT PERMEASE MDL1, MITOCHONDRIAL"/>
    <property type="match status" value="1"/>
</dbReference>
<dbReference type="Gene3D" id="1.20.1560.10">
    <property type="entry name" value="ABC transporter type 1, transmembrane domain"/>
    <property type="match status" value="1"/>
</dbReference>
<keyword evidence="3" id="KW-1133">Transmembrane helix</keyword>
<evidence type="ECO:0000313" key="6">
    <source>
        <dbReference type="EMBL" id="CAK9185581.1"/>
    </source>
</evidence>
<organism evidence="6 7">
    <name type="scientific">Ilex paraguariensis</name>
    <name type="common">yerba mate</name>
    <dbReference type="NCBI Taxonomy" id="185542"/>
    <lineage>
        <taxon>Eukaryota</taxon>
        <taxon>Viridiplantae</taxon>
        <taxon>Streptophyta</taxon>
        <taxon>Embryophyta</taxon>
        <taxon>Tracheophyta</taxon>
        <taxon>Spermatophyta</taxon>
        <taxon>Magnoliopsida</taxon>
        <taxon>eudicotyledons</taxon>
        <taxon>Gunneridae</taxon>
        <taxon>Pentapetalae</taxon>
        <taxon>asterids</taxon>
        <taxon>campanulids</taxon>
        <taxon>Aquifoliales</taxon>
        <taxon>Aquifoliaceae</taxon>
        <taxon>Ilex</taxon>
    </lineage>
</organism>
<reference evidence="6 7" key="1">
    <citation type="submission" date="2024-02" db="EMBL/GenBank/DDBJ databases">
        <authorList>
            <person name="Vignale AGUSTIN F."/>
            <person name="Sosa J E."/>
            <person name="Modenutti C."/>
        </authorList>
    </citation>
    <scope>NUCLEOTIDE SEQUENCE [LARGE SCALE GENOMIC DNA]</scope>
</reference>
<dbReference type="InterPro" id="IPR039421">
    <property type="entry name" value="Type_1_exporter"/>
</dbReference>
<dbReference type="GO" id="GO:0016020">
    <property type="term" value="C:membrane"/>
    <property type="evidence" value="ECO:0007669"/>
    <property type="project" value="UniProtKB-SubCell"/>
</dbReference>
<dbReference type="PROSITE" id="PS50929">
    <property type="entry name" value="ABC_TM1F"/>
    <property type="match status" value="1"/>
</dbReference>
<dbReference type="InterPro" id="IPR011527">
    <property type="entry name" value="ABC1_TM_dom"/>
</dbReference>
<comment type="caution">
    <text evidence="6">The sequence shown here is derived from an EMBL/GenBank/DDBJ whole genome shotgun (WGS) entry which is preliminary data.</text>
</comment>
<dbReference type="SUPFAM" id="SSF90123">
    <property type="entry name" value="ABC transporter transmembrane region"/>
    <property type="match status" value="1"/>
</dbReference>
<dbReference type="EMBL" id="CAUOFW020009390">
    <property type="protein sequence ID" value="CAK9185581.1"/>
    <property type="molecule type" value="Genomic_DNA"/>
</dbReference>
<dbReference type="FunFam" id="1.20.1560.10:FF:000025">
    <property type="entry name" value="ABC transporter B family member 9"/>
    <property type="match status" value="1"/>
</dbReference>
<comment type="subcellular location">
    <subcellularLocation>
        <location evidence="1">Membrane</location>
        <topology evidence="1">Multi-pass membrane protein</topology>
    </subcellularLocation>
</comment>
<keyword evidence="4" id="KW-0472">Membrane</keyword>
<name>A0ABC8UWW9_9AQUA</name>
<feature type="domain" description="ABC transmembrane type-1" evidence="5">
    <location>
        <begin position="13"/>
        <end position="75"/>
    </location>
</feature>
<dbReference type="Pfam" id="PF00664">
    <property type="entry name" value="ABC_membrane"/>
    <property type="match status" value="1"/>
</dbReference>
<dbReference type="Proteomes" id="UP001642360">
    <property type="component" value="Unassembled WGS sequence"/>
</dbReference>
<evidence type="ECO:0000256" key="4">
    <source>
        <dbReference type="ARBA" id="ARBA00023136"/>
    </source>
</evidence>
<accession>A0ABC8UWW9</accession>
<protein>
    <recommendedName>
        <fullName evidence="5">ABC transmembrane type-1 domain-containing protein</fullName>
    </recommendedName>
</protein>
<dbReference type="InterPro" id="IPR036640">
    <property type="entry name" value="ABC1_TM_sf"/>
</dbReference>
<evidence type="ECO:0000256" key="1">
    <source>
        <dbReference type="ARBA" id="ARBA00004141"/>
    </source>
</evidence>
<keyword evidence="7" id="KW-1185">Reference proteome</keyword>
<evidence type="ECO:0000256" key="3">
    <source>
        <dbReference type="ARBA" id="ARBA00022989"/>
    </source>
</evidence>
<sequence>MVAGDARRSKPYVANDAVANIRTVASFGAEESVMAMYKKKCEGPLRIGARRGLISGVFFALSMTTMAISQSSSFAPDSGKAKVTVASIFSILDRKSKIDPRDESGMTLENVKGEIELRHISFRYPTQPGVQVF</sequence>
<dbReference type="PANTHER" id="PTHR43394:SF18">
    <property type="entry name" value="ABC TRANSPORTER B FAMILY MEMBER 11-LIKE"/>
    <property type="match status" value="1"/>
</dbReference>
<evidence type="ECO:0000313" key="7">
    <source>
        <dbReference type="Proteomes" id="UP001642360"/>
    </source>
</evidence>
<gene>
    <name evidence="6" type="ORF">ILEXP_LOCUS56000</name>
</gene>
<dbReference type="AlphaFoldDB" id="A0ABC8UWW9"/>
<keyword evidence="2" id="KW-0812">Transmembrane</keyword>